<dbReference type="KEGG" id="cim:CIMG_12072"/>
<dbReference type="AlphaFoldDB" id="A0A0D8JUN5"/>
<reference evidence="2" key="2">
    <citation type="journal article" date="2010" name="Genome Res.">
        <title>Population genomic sequencing of Coccidioides fungi reveals recent hybridization and transposon control.</title>
        <authorList>
            <person name="Neafsey D.E."/>
            <person name="Barker B.M."/>
            <person name="Sharpton T.J."/>
            <person name="Stajich J.E."/>
            <person name="Park D.J."/>
            <person name="Whiston E."/>
            <person name="Hung C.-Y."/>
            <person name="McMahan C."/>
            <person name="White J."/>
            <person name="Sykes S."/>
            <person name="Heiman D."/>
            <person name="Young S."/>
            <person name="Zeng Q."/>
            <person name="Abouelleil A."/>
            <person name="Aftuck L."/>
            <person name="Bessette D."/>
            <person name="Brown A."/>
            <person name="FitzGerald M."/>
            <person name="Lui A."/>
            <person name="Macdonald J.P."/>
            <person name="Priest M."/>
            <person name="Orbach M.J."/>
            <person name="Galgiani J.N."/>
            <person name="Kirkland T.N."/>
            <person name="Cole G.T."/>
            <person name="Birren B.W."/>
            <person name="Henn M.R."/>
            <person name="Taylor J.W."/>
            <person name="Rounsley S.D."/>
        </authorList>
    </citation>
    <scope>GENOME REANNOTATION</scope>
    <source>
        <strain evidence="2">RS</strain>
    </source>
</reference>
<dbReference type="RefSeq" id="XP_012213977.1">
    <property type="nucleotide sequence ID" value="XM_012358554.1"/>
</dbReference>
<dbReference type="InterPro" id="IPR051678">
    <property type="entry name" value="AGP_Transferase"/>
</dbReference>
<protein>
    <recommendedName>
        <fullName evidence="3">Aminoglycoside phosphotransferase domain-containing protein</fullName>
    </recommendedName>
</protein>
<organism evidence="1 2">
    <name type="scientific">Coccidioides immitis (strain RS)</name>
    <name type="common">Valley fever fungus</name>
    <dbReference type="NCBI Taxonomy" id="246410"/>
    <lineage>
        <taxon>Eukaryota</taxon>
        <taxon>Fungi</taxon>
        <taxon>Dikarya</taxon>
        <taxon>Ascomycota</taxon>
        <taxon>Pezizomycotina</taxon>
        <taxon>Eurotiomycetes</taxon>
        <taxon>Eurotiomycetidae</taxon>
        <taxon>Onygenales</taxon>
        <taxon>Onygenaceae</taxon>
        <taxon>Coccidioides</taxon>
    </lineage>
</organism>
<dbReference type="PANTHER" id="PTHR21310">
    <property type="entry name" value="AMINOGLYCOSIDE PHOSPHOTRANSFERASE-RELATED-RELATED"/>
    <property type="match status" value="1"/>
</dbReference>
<dbReference type="EMBL" id="GG704913">
    <property type="protein sequence ID" value="KJF60849.1"/>
    <property type="molecule type" value="Genomic_DNA"/>
</dbReference>
<accession>A0A0D8JUN5</accession>
<dbReference type="InParanoid" id="A0A0D8JUN5"/>
<reference evidence="2" key="1">
    <citation type="journal article" date="2009" name="Genome Res.">
        <title>Comparative genomic analyses of the human fungal pathogens Coccidioides and their relatives.</title>
        <authorList>
            <person name="Sharpton T.J."/>
            <person name="Stajich J.E."/>
            <person name="Rounsley S.D."/>
            <person name="Gardner M.J."/>
            <person name="Wortman J.R."/>
            <person name="Jordar V.S."/>
            <person name="Maiti R."/>
            <person name="Kodira C.D."/>
            <person name="Neafsey D.E."/>
            <person name="Zeng Q."/>
            <person name="Hung C.-Y."/>
            <person name="McMahan C."/>
            <person name="Muszewska A."/>
            <person name="Grynberg M."/>
            <person name="Mandel M.A."/>
            <person name="Kellner E.M."/>
            <person name="Barker B.M."/>
            <person name="Galgiani J.N."/>
            <person name="Orbach M.J."/>
            <person name="Kirkland T.N."/>
            <person name="Cole G.T."/>
            <person name="Henn M.R."/>
            <person name="Birren B.W."/>
            <person name="Taylor J.W."/>
        </authorList>
    </citation>
    <scope>NUCLEOTIDE SEQUENCE [LARGE SCALE GENOMIC DNA]</scope>
    <source>
        <strain evidence="2">RS</strain>
    </source>
</reference>
<evidence type="ECO:0008006" key="3">
    <source>
        <dbReference type="Google" id="ProtNLM"/>
    </source>
</evidence>
<dbReference type="OrthoDB" id="3645574at2759"/>
<evidence type="ECO:0000313" key="1">
    <source>
        <dbReference type="EMBL" id="KJF60849.1"/>
    </source>
</evidence>
<dbReference type="PANTHER" id="PTHR21310:SF37">
    <property type="entry name" value="AMINOGLYCOSIDE PHOSPHOTRANSFERASE DOMAIN-CONTAINING PROTEIN"/>
    <property type="match status" value="1"/>
</dbReference>
<name>A0A0D8JUN5_COCIM</name>
<keyword evidence="2" id="KW-1185">Reference proteome</keyword>
<gene>
    <name evidence="1" type="ORF">CIMG_12072</name>
</gene>
<evidence type="ECO:0000313" key="2">
    <source>
        <dbReference type="Proteomes" id="UP000001261"/>
    </source>
</evidence>
<dbReference type="Proteomes" id="UP000001261">
    <property type="component" value="Unassembled WGS sequence"/>
</dbReference>
<dbReference type="OMA" id="ALFKIFY"/>
<dbReference type="GeneID" id="24163988"/>
<dbReference type="InterPro" id="IPR011009">
    <property type="entry name" value="Kinase-like_dom_sf"/>
</dbReference>
<proteinExistence type="predicted"/>
<sequence length="534" mass="61948">MSQSHGAPAVTLKPRRLLRGEITYSAAKTQDANILHELGYRDQKIRYFTHLYRNRKLIETIVAHHLGLASANACHLVDVEDWIDGSFNVCIGVDIDGQERDGGNKLMIRFPLPYRVGEDSCPGNADEKIRCEVGTYAWLQENCPDVPIPRLYGFGLSTGQTFTLLDNLPFITRAIEYVRRCLLKWLGHPVPSRYVQHQSKVNSTLSTGYLLIEYIDPSRGKMLSETWEEGRHDVNLRTNLFHGISRILLALARTPLPKIGSFVLDNRGYLSLSNRPLTLQHQLLENEHIPVDIPRNVTYSTVDSYINDILAYHESRFRHQPNALSDLQDGFYQTCALMVMRSVWPCFFRRDLFRGPFFLCLTDLHQSNIFVDDDWNVKCLIDLEWACSRPVEMIHPPYWLANQTIDMVDVDDYESLRKEFMEALEEEETKSTPGLQQSPVQLYPILQQGWERGTFWCSLALNSPTALFKIFYDYIQPKFSKTHKDDEAFWLITMRYWAFDAFNFLERKLKEKEQYDISLREAFEECSDAKTNTS</sequence>
<dbReference type="VEuPathDB" id="FungiDB:CIMG_12072"/>
<dbReference type="SUPFAM" id="SSF56112">
    <property type="entry name" value="Protein kinase-like (PK-like)"/>
    <property type="match status" value="1"/>
</dbReference>